<dbReference type="PANTHER" id="PTHR14241:SF1">
    <property type="entry name" value="INTERFERON-INDUCED PROTEIN 44-RELATED"/>
    <property type="match status" value="1"/>
</dbReference>
<proteinExistence type="predicted"/>
<dbReference type="InterPro" id="IPR027417">
    <property type="entry name" value="P-loop_NTPase"/>
</dbReference>
<dbReference type="GO" id="GO:0006955">
    <property type="term" value="P:immune response"/>
    <property type="evidence" value="ECO:0007669"/>
    <property type="project" value="TreeGrafter"/>
</dbReference>
<keyword evidence="2" id="KW-1185">Reference proteome</keyword>
<evidence type="ECO:0000313" key="1">
    <source>
        <dbReference type="EMBL" id="KAF7689366.1"/>
    </source>
</evidence>
<evidence type="ECO:0008006" key="3">
    <source>
        <dbReference type="Google" id="ProtNLM"/>
    </source>
</evidence>
<dbReference type="PANTHER" id="PTHR14241">
    <property type="entry name" value="INTERFERON-INDUCED PROTEIN 44"/>
    <property type="match status" value="1"/>
</dbReference>
<dbReference type="CDD" id="cd00882">
    <property type="entry name" value="Ras_like_GTPase"/>
    <property type="match status" value="1"/>
</dbReference>
<dbReference type="SUPFAM" id="SSF52540">
    <property type="entry name" value="P-loop containing nucleoside triphosphate hydrolases"/>
    <property type="match status" value="1"/>
</dbReference>
<evidence type="ECO:0000313" key="2">
    <source>
        <dbReference type="Proteomes" id="UP000606274"/>
    </source>
</evidence>
<gene>
    <name evidence="1" type="ORF">HF521_012719</name>
</gene>
<protein>
    <recommendedName>
        <fullName evidence="3">Interferon-induced protein 44-like</fullName>
    </recommendedName>
</protein>
<sequence length="290" mass="32347">MGSKCSTPQAQPDDPPTLLIKKPWRTMKWGESEKMLQKLQEFQLNHISEHLRILVVGPAGAGKSAFITSVNTAIQGRNTCLAHSLSGGNNVTCKYTIYSLDIDNDGSYPFLFGDTMGLEEGSSTALTKDIISILHGHVQKEYPFNSETELTAESNYYNKTPTLSDKVHCLVFVIPEDRIHSSSDKIVDQIKEILQKAHDLGIPVVIVMSKVDKVCPHVKEDLKMIYRSKKIKQKLEECSVNLGVPLNYIFPVKNYHDEIENNAEVDVLLLTAATNIVNFANDFVKLTVAK</sequence>
<accession>A0A8T0AFH6</accession>
<name>A0A8T0AFH6_SILME</name>
<dbReference type="OrthoDB" id="25620at2759"/>
<comment type="caution">
    <text evidence="1">The sequence shown here is derived from an EMBL/GenBank/DDBJ whole genome shotgun (WGS) entry which is preliminary data.</text>
</comment>
<organism evidence="1 2">
    <name type="scientific">Silurus meridionalis</name>
    <name type="common">Southern catfish</name>
    <name type="synonym">Silurus soldatovi meridionalis</name>
    <dbReference type="NCBI Taxonomy" id="175797"/>
    <lineage>
        <taxon>Eukaryota</taxon>
        <taxon>Metazoa</taxon>
        <taxon>Chordata</taxon>
        <taxon>Craniata</taxon>
        <taxon>Vertebrata</taxon>
        <taxon>Euteleostomi</taxon>
        <taxon>Actinopterygii</taxon>
        <taxon>Neopterygii</taxon>
        <taxon>Teleostei</taxon>
        <taxon>Ostariophysi</taxon>
        <taxon>Siluriformes</taxon>
        <taxon>Siluridae</taxon>
        <taxon>Silurus</taxon>
    </lineage>
</organism>
<reference evidence="1" key="1">
    <citation type="submission" date="2020-08" db="EMBL/GenBank/DDBJ databases">
        <title>Chromosome-level assembly of Southern catfish (Silurus meridionalis) provides insights into visual adaptation to the nocturnal and benthic lifestyles.</title>
        <authorList>
            <person name="Zhang Y."/>
            <person name="Wang D."/>
            <person name="Peng Z."/>
        </authorList>
    </citation>
    <scope>NUCLEOTIDE SEQUENCE</scope>
    <source>
        <strain evidence="1">SWU-2019-XX</strain>
        <tissue evidence="1">Muscle</tissue>
    </source>
</reference>
<dbReference type="Gene3D" id="3.40.50.300">
    <property type="entry name" value="P-loop containing nucleotide triphosphate hydrolases"/>
    <property type="match status" value="1"/>
</dbReference>
<dbReference type="EMBL" id="JABFDY010000024">
    <property type="protein sequence ID" value="KAF7689366.1"/>
    <property type="molecule type" value="Genomic_DNA"/>
</dbReference>
<dbReference type="AlphaFoldDB" id="A0A8T0AFH6"/>
<dbReference type="Proteomes" id="UP000606274">
    <property type="component" value="Unassembled WGS sequence"/>
</dbReference>